<evidence type="ECO:0000256" key="1">
    <source>
        <dbReference type="SAM" id="MobiDB-lite"/>
    </source>
</evidence>
<feature type="compositionally biased region" description="Basic and acidic residues" evidence="1">
    <location>
        <begin position="23"/>
        <end position="49"/>
    </location>
</feature>
<feature type="region of interest" description="Disordered" evidence="1">
    <location>
        <begin position="1077"/>
        <end position="1097"/>
    </location>
</feature>
<feature type="compositionally biased region" description="Basic residues" evidence="1">
    <location>
        <begin position="1330"/>
        <end position="1340"/>
    </location>
</feature>
<dbReference type="KEGG" id="spu:764987"/>
<feature type="compositionally biased region" description="Basic residues" evidence="1">
    <location>
        <begin position="800"/>
        <end position="810"/>
    </location>
</feature>
<reference evidence="2" key="2">
    <citation type="submission" date="2021-01" db="UniProtKB">
        <authorList>
            <consortium name="EnsemblMetazoa"/>
        </authorList>
    </citation>
    <scope>IDENTIFICATION</scope>
</reference>
<feature type="compositionally biased region" description="Basic residues" evidence="1">
    <location>
        <begin position="308"/>
        <end position="326"/>
    </location>
</feature>
<feature type="compositionally biased region" description="Polar residues" evidence="1">
    <location>
        <begin position="896"/>
        <end position="910"/>
    </location>
</feature>
<feature type="compositionally biased region" description="Polar residues" evidence="1">
    <location>
        <begin position="523"/>
        <end position="543"/>
    </location>
</feature>
<feature type="compositionally biased region" description="Polar residues" evidence="1">
    <location>
        <begin position="610"/>
        <end position="622"/>
    </location>
</feature>
<dbReference type="OMA" id="ESYTHAM"/>
<feature type="compositionally biased region" description="Basic and acidic residues" evidence="1">
    <location>
        <begin position="651"/>
        <end position="660"/>
    </location>
</feature>
<name>A0A7M7HLE3_STRPU</name>
<feature type="compositionally biased region" description="Basic and acidic residues" evidence="1">
    <location>
        <begin position="824"/>
        <end position="833"/>
    </location>
</feature>
<feature type="region of interest" description="Disordered" evidence="1">
    <location>
        <begin position="294"/>
        <end position="340"/>
    </location>
</feature>
<dbReference type="EnsemblMetazoa" id="XM_011680091">
    <property type="protein sequence ID" value="XP_011678393"/>
    <property type="gene ID" value="LOC764987"/>
</dbReference>
<feature type="region of interest" description="Disordered" evidence="1">
    <location>
        <begin position="1236"/>
        <end position="1261"/>
    </location>
</feature>
<dbReference type="GeneID" id="764987"/>
<keyword evidence="3" id="KW-1185">Reference proteome</keyword>
<dbReference type="Proteomes" id="UP000007110">
    <property type="component" value="Unassembled WGS sequence"/>
</dbReference>
<feature type="region of interest" description="Disordered" evidence="1">
    <location>
        <begin position="794"/>
        <end position="870"/>
    </location>
</feature>
<feature type="region of interest" description="Disordered" evidence="1">
    <location>
        <begin position="1317"/>
        <end position="1340"/>
    </location>
</feature>
<dbReference type="RefSeq" id="XP_011678393.2">
    <property type="nucleotide sequence ID" value="XM_011680091.2"/>
</dbReference>
<feature type="region of interest" description="Disordered" evidence="1">
    <location>
        <begin position="600"/>
        <end position="626"/>
    </location>
</feature>
<reference evidence="3" key="1">
    <citation type="submission" date="2015-02" db="EMBL/GenBank/DDBJ databases">
        <title>Genome sequencing for Strongylocentrotus purpuratus.</title>
        <authorList>
            <person name="Murali S."/>
            <person name="Liu Y."/>
            <person name="Vee V."/>
            <person name="English A."/>
            <person name="Wang M."/>
            <person name="Skinner E."/>
            <person name="Han Y."/>
            <person name="Muzny D.M."/>
            <person name="Worley K.C."/>
            <person name="Gibbs R.A."/>
        </authorList>
    </citation>
    <scope>NUCLEOTIDE SEQUENCE</scope>
</reference>
<protein>
    <submittedName>
        <fullName evidence="2">Uncharacterized protein</fullName>
    </submittedName>
</protein>
<feature type="compositionally biased region" description="Basic and acidic residues" evidence="1">
    <location>
        <begin position="462"/>
        <end position="480"/>
    </location>
</feature>
<evidence type="ECO:0000313" key="3">
    <source>
        <dbReference type="Proteomes" id="UP000007110"/>
    </source>
</evidence>
<dbReference type="OrthoDB" id="6375801at2759"/>
<feature type="region of interest" description="Disordered" evidence="1">
    <location>
        <begin position="1"/>
        <end position="67"/>
    </location>
</feature>
<feature type="compositionally biased region" description="Basic residues" evidence="1">
    <location>
        <begin position="667"/>
        <end position="683"/>
    </location>
</feature>
<proteinExistence type="predicted"/>
<feature type="compositionally biased region" description="Basic and acidic residues" evidence="1">
    <location>
        <begin position="294"/>
        <end position="307"/>
    </location>
</feature>
<dbReference type="InParanoid" id="A0A7M7HLE3"/>
<sequence length="1484" mass="168897">MASQEDSAESCKSVRNRPLTSAEKQKNYRERLKESPEKYERFKQSEAKRQRQRKTTHQPTEEEIAHQRMKWRERVRKHRLKKKQEALMNERPFQEQFYMSEAIPNGSGMPEILGDTEEDTRSMTLDHNSYRNLEYLQANRESCLDMNLSEMNIGEYVMDAHEECNREKSGNNLVKLECNTPEGDDTVGNREIELEARTYFPAEHYAHVTSENGFGVGQGQIYDDGSVNNEKELQDQLPTGRTVLSLVEGFCGESPKKRKPLSAAERQRNYIERLKAQPEKWKQHKMRDTLRRKTVQEQNKISEEVVSQRRKRQYQRTKRQKGRRITKAQTKDTGHGDVSLLQGAPSCAGDFSLTGSAEASTATEGIQTNVNISKVKVEQSDLDSYALEMADNCTNSTANNFVKVNGENTFGVCQSPVPIEEMQGHMIRTPSVVKLVGGSHKQSPKRKPLTPAERQRNYRAKLKAESDAWEETKSRDAERRKMMRRQNQNSEEAAIQQRRKATERQREYRRRKKALRPAGYPSAKNSEAATSTTRFHQPESSTPDVGESYTHAMLAVRDLQTEKCGDVTSDIECGVGQTAFYGDGSPTIVEKMQNQLLASPSLSLPVGDSTGRSSKKTPSTAAERQRQYRERLKAQPDRWEQYKARDLERQKRTLELKKQSEATALQQRKRAREKQREYRRRKRENNLRMKGTGHANMNYLQTNTDSHLDMNSSELEIGQYVIDTHEESEDLWKSECNTLTGGDNATCQVKLEVQDNSPAEHDVDPANENGFGLGQISTCEDKCQSQLLMGPSVASSVKVAPRRQPRRRKAMTAAERQRKYRARLRAESEKEDQVDLGGTEMPKNIQDHKKASESAASQVRKKATEGTQLPQLRKRKEVIFNLHGKNVHPYVHPYQPTRSTTASRRQQNRTVKTKQLHVSEIVMQSAKRVDRISSSTEIQEQEIDAQLAHKRMKGRERMRKYRLKQKQKQKLQKVCGESRDSVTPRIVAVWSMSEGSKQGVRVKQENNTQFVASKFDNSGCNVSNVPILPKASTSTMNADDLAKIVPQEDMGQIYGIVPNLFVVNPLGRAKPCSDIPTIFPTQSPRSNDNRDQLWTGASEGNAIPFKIQKVTSADRQRQYRERLQQNPEKWAAYKQRENERYLAKKAVLAVKEIKKTRKQTLLRMRQRRLKPKEGKNSQYITLDNALDIVQDGISKGETQASLISGKSVGLLEAKSSGRRGKRGLNKSPEEIERLRQANRERQRRHRAKKRMEQGMQEASSFAERTELPVLADCSVTSRAEKSEITINKGELCRGQGDSQDTVGSEFHCSTQFRIFPNLSPTEHMGPRKQLTVRKKRGRPRKQTLLKTEQCTDVAFNDLMASSLGNEGHGEVLVSSAGNIPMIIKMPEVKGQPDHRWEEIPQVIPCDPPEADFDWGNEGLDHFEQGLDGEMSLDQVQVTEPVPGEVEGGCIFGSARRKAFFPTKHDTTDFTLNTSWVAETPLGDP</sequence>
<feature type="region of interest" description="Disordered" evidence="1">
    <location>
        <begin position="651"/>
        <end position="684"/>
    </location>
</feature>
<feature type="region of interest" description="Disordered" evidence="1">
    <location>
        <begin position="435"/>
        <end position="547"/>
    </location>
</feature>
<feature type="region of interest" description="Disordered" evidence="1">
    <location>
        <begin position="889"/>
        <end position="913"/>
    </location>
</feature>
<evidence type="ECO:0000313" key="2">
    <source>
        <dbReference type="EnsemblMetazoa" id="XP_011678393"/>
    </source>
</evidence>
<organism evidence="2 3">
    <name type="scientific">Strongylocentrotus purpuratus</name>
    <name type="common">Purple sea urchin</name>
    <dbReference type="NCBI Taxonomy" id="7668"/>
    <lineage>
        <taxon>Eukaryota</taxon>
        <taxon>Metazoa</taxon>
        <taxon>Echinodermata</taxon>
        <taxon>Eleutherozoa</taxon>
        <taxon>Echinozoa</taxon>
        <taxon>Echinoidea</taxon>
        <taxon>Euechinoidea</taxon>
        <taxon>Echinacea</taxon>
        <taxon>Camarodonta</taxon>
        <taxon>Echinidea</taxon>
        <taxon>Strongylocentrotidae</taxon>
        <taxon>Strongylocentrotus</taxon>
    </lineage>
</organism>
<accession>A0A7M7HLE3</accession>